<keyword evidence="2" id="KW-1185">Reference proteome</keyword>
<reference evidence="1 2" key="1">
    <citation type="journal article" date="2018" name="Nat. Ecol. Evol.">
        <title>Pezizomycetes genomes reveal the molecular basis of ectomycorrhizal truffle lifestyle.</title>
        <authorList>
            <person name="Murat C."/>
            <person name="Payen T."/>
            <person name="Noel B."/>
            <person name="Kuo A."/>
            <person name="Morin E."/>
            <person name="Chen J."/>
            <person name="Kohler A."/>
            <person name="Krizsan K."/>
            <person name="Balestrini R."/>
            <person name="Da Silva C."/>
            <person name="Montanini B."/>
            <person name="Hainaut M."/>
            <person name="Levati E."/>
            <person name="Barry K.W."/>
            <person name="Belfiori B."/>
            <person name="Cichocki N."/>
            <person name="Clum A."/>
            <person name="Dockter R.B."/>
            <person name="Fauchery L."/>
            <person name="Guy J."/>
            <person name="Iotti M."/>
            <person name="Le Tacon F."/>
            <person name="Lindquist E.A."/>
            <person name="Lipzen A."/>
            <person name="Malagnac F."/>
            <person name="Mello A."/>
            <person name="Molinier V."/>
            <person name="Miyauchi S."/>
            <person name="Poulain J."/>
            <person name="Riccioni C."/>
            <person name="Rubini A."/>
            <person name="Sitrit Y."/>
            <person name="Splivallo R."/>
            <person name="Traeger S."/>
            <person name="Wang M."/>
            <person name="Zifcakova L."/>
            <person name="Wipf D."/>
            <person name="Zambonelli A."/>
            <person name="Paolocci F."/>
            <person name="Nowrousian M."/>
            <person name="Ottonello S."/>
            <person name="Baldrian P."/>
            <person name="Spatafora J.W."/>
            <person name="Henrissat B."/>
            <person name="Nagy L.G."/>
            <person name="Aury J.M."/>
            <person name="Wincker P."/>
            <person name="Grigoriev I.V."/>
            <person name="Bonfante P."/>
            <person name="Martin F.M."/>
        </authorList>
    </citation>
    <scope>NUCLEOTIDE SEQUENCE [LARGE SCALE GENOMIC DNA]</scope>
    <source>
        <strain evidence="1 2">RN42</strain>
    </source>
</reference>
<dbReference type="AlphaFoldDB" id="A0A3N4HKV8"/>
<dbReference type="EMBL" id="ML119830">
    <property type="protein sequence ID" value="RPA73178.1"/>
    <property type="molecule type" value="Genomic_DNA"/>
</dbReference>
<evidence type="ECO:0000313" key="1">
    <source>
        <dbReference type="EMBL" id="RPA73178.1"/>
    </source>
</evidence>
<evidence type="ECO:0000313" key="2">
    <source>
        <dbReference type="Proteomes" id="UP000275078"/>
    </source>
</evidence>
<proteinExistence type="predicted"/>
<accession>A0A3N4HKV8</accession>
<organism evidence="1 2">
    <name type="scientific">Ascobolus immersus RN42</name>
    <dbReference type="NCBI Taxonomy" id="1160509"/>
    <lineage>
        <taxon>Eukaryota</taxon>
        <taxon>Fungi</taxon>
        <taxon>Dikarya</taxon>
        <taxon>Ascomycota</taxon>
        <taxon>Pezizomycotina</taxon>
        <taxon>Pezizomycetes</taxon>
        <taxon>Pezizales</taxon>
        <taxon>Ascobolaceae</taxon>
        <taxon>Ascobolus</taxon>
    </lineage>
</organism>
<sequence length="184" mass="21282">MCEHLLTYDFPLELDFAVTREPFVVRSREGYRPSQSCWECCSLSASWALELLVKLLCFIVRLKKKIVVVNVPEAGRHSYFVSEFTFCLTCYDLWPFWGFYWTFVPPQVLVLLDVQGSRTSNGSIFGFKNARIRCWSIAFVRAGTMRMHILDRCVRELQLVPVDLLGVELEYLISDTSLLCIAMS</sequence>
<gene>
    <name evidence="1" type="ORF">BJ508DRAFT_314028</name>
</gene>
<dbReference type="Proteomes" id="UP000275078">
    <property type="component" value="Unassembled WGS sequence"/>
</dbReference>
<name>A0A3N4HKV8_ASCIM</name>
<protein>
    <submittedName>
        <fullName evidence="1">Uncharacterized protein</fullName>
    </submittedName>
</protein>